<evidence type="ECO:0008006" key="3">
    <source>
        <dbReference type="Google" id="ProtNLM"/>
    </source>
</evidence>
<evidence type="ECO:0000313" key="2">
    <source>
        <dbReference type="Proteomes" id="UP000192342"/>
    </source>
</evidence>
<gene>
    <name evidence="1" type="ORF">ATO7_16444</name>
</gene>
<accession>A0A1Y1S9Q3</accession>
<sequence length="169" mass="19753">MPSAKDNSHETFQLLYVAQLDLSHAAFFADQLRVKGWHFEPWEVHWKKYLHQAAYVTSLVVSYGRPFTESRSWAKFPKRILRGLNQQQKELHGRLLTLRNEVYAHTDVQARKIRPITIEGKPSAIEVLPSMRFSDTELQEIRELIHVISFGVNERLEELSKNVAEQHYG</sequence>
<dbReference type="AlphaFoldDB" id="A0A1Y1S9Q3"/>
<protein>
    <recommendedName>
        <fullName evidence="3">HEPN AbiU2-like domain-containing protein</fullName>
    </recommendedName>
</protein>
<evidence type="ECO:0000313" key="1">
    <source>
        <dbReference type="EMBL" id="ORE84963.1"/>
    </source>
</evidence>
<dbReference type="STRING" id="1317117.ATO7_16444"/>
<name>A0A1Y1S9Q3_9GAMM</name>
<proteinExistence type="predicted"/>
<comment type="caution">
    <text evidence="1">The sequence shown here is derived from an EMBL/GenBank/DDBJ whole genome shotgun (WGS) entry which is preliminary data.</text>
</comment>
<keyword evidence="2" id="KW-1185">Reference proteome</keyword>
<dbReference type="OrthoDB" id="7856302at2"/>
<dbReference type="RefSeq" id="WP_083563542.1">
    <property type="nucleotide sequence ID" value="NZ_AQQV01000008.1"/>
</dbReference>
<organism evidence="1 2">
    <name type="scientific">Oceanococcus atlanticus</name>
    <dbReference type="NCBI Taxonomy" id="1317117"/>
    <lineage>
        <taxon>Bacteria</taxon>
        <taxon>Pseudomonadati</taxon>
        <taxon>Pseudomonadota</taxon>
        <taxon>Gammaproteobacteria</taxon>
        <taxon>Chromatiales</taxon>
        <taxon>Oceanococcaceae</taxon>
        <taxon>Oceanococcus</taxon>
    </lineage>
</organism>
<reference evidence="1 2" key="1">
    <citation type="submission" date="2013-04" db="EMBL/GenBank/DDBJ databases">
        <title>Oceanococcus atlanticus 22II-S10r2 Genome Sequencing.</title>
        <authorList>
            <person name="Lai Q."/>
            <person name="Li G."/>
            <person name="Shao Z."/>
        </authorList>
    </citation>
    <scope>NUCLEOTIDE SEQUENCE [LARGE SCALE GENOMIC DNA]</scope>
    <source>
        <strain evidence="1 2">22II-S10r2</strain>
    </source>
</reference>
<dbReference type="Proteomes" id="UP000192342">
    <property type="component" value="Unassembled WGS sequence"/>
</dbReference>
<dbReference type="EMBL" id="AQQV01000008">
    <property type="protein sequence ID" value="ORE84963.1"/>
    <property type="molecule type" value="Genomic_DNA"/>
</dbReference>